<dbReference type="Proteomes" id="UP000311382">
    <property type="component" value="Unassembled WGS sequence"/>
</dbReference>
<evidence type="ECO:0000259" key="5">
    <source>
        <dbReference type="PROSITE" id="PS51397"/>
    </source>
</evidence>
<dbReference type="GO" id="GO:0008237">
    <property type="term" value="F:metallopeptidase activity"/>
    <property type="evidence" value="ECO:0007669"/>
    <property type="project" value="TreeGrafter"/>
</dbReference>
<evidence type="ECO:0000256" key="3">
    <source>
        <dbReference type="ARBA" id="ARBA00022833"/>
    </source>
</evidence>
<dbReference type="EMBL" id="SOZI01000171">
    <property type="protein sequence ID" value="TNY17859.1"/>
    <property type="molecule type" value="Genomic_DNA"/>
</dbReference>
<dbReference type="PROSITE" id="PS01358">
    <property type="entry name" value="ZF_RANBP2_1"/>
    <property type="match status" value="1"/>
</dbReference>
<feature type="compositionally biased region" description="Basic and acidic residues" evidence="4">
    <location>
        <begin position="215"/>
        <end position="225"/>
    </location>
</feature>
<keyword evidence="3" id="KW-0862">Zinc</keyword>
<dbReference type="PANTHER" id="PTHR46622:SF1">
    <property type="entry name" value="DNA-DEPENDENT METALLOPROTEASE WSS1"/>
    <property type="match status" value="1"/>
</dbReference>
<dbReference type="GO" id="GO:0006281">
    <property type="term" value="P:DNA repair"/>
    <property type="evidence" value="ECO:0007669"/>
    <property type="project" value="TreeGrafter"/>
</dbReference>
<dbReference type="SMART" id="SM00547">
    <property type="entry name" value="ZnF_RBZ"/>
    <property type="match status" value="2"/>
</dbReference>
<sequence length="440" mass="46754">MVGSATTERRPGEVGAITVLKSQPRADEALDLLRKIHSLVKPIMKKHGWHLPVLSEFFPKNPGLLGINIDGGAKICIRLRPADDPSSFLPLEESLIGTMLHELTHNVRGPHDDVFFKQLDALQDEYDELRAKGYSGEGFLGRGNRVGEGVAHDTGVSIREAREKALRNFEERERVRKVLGKGGRLGGATPETRGKRMGDILAEAAERRMRAKKMCGGDDAHDHPSGSKKANLPADVQEDIDRAERDSRTVVLDLTEEDSDDDEIVVVGPSNGARVKPDPDAHAEEGARSSSPELEVLPAKAKRSAPPSSLPPAKRGPLRPRSPTAPASSALRAGLSAVGHGASAASTSARQRTSPPAASAAAPARANTAGWTCPLCTYVNLSPLSLACEVCLAERPPSTLPVALAPAPDGWACHACTTVNGHVFWSCKACGTVKRSSAVG</sequence>
<dbReference type="PANTHER" id="PTHR46622">
    <property type="entry name" value="DNA-DEPENDENT METALLOPROTEASE WSS1"/>
    <property type="match status" value="1"/>
</dbReference>
<protein>
    <submittedName>
        <fullName evidence="6">WLM domain-containing protein</fullName>
    </submittedName>
</protein>
<keyword evidence="1" id="KW-0479">Metal-binding</keyword>
<evidence type="ECO:0000256" key="2">
    <source>
        <dbReference type="ARBA" id="ARBA00022771"/>
    </source>
</evidence>
<dbReference type="STRING" id="5288.A0A5C5FNH9"/>
<organism evidence="6 7">
    <name type="scientific">Rhodotorula diobovata</name>
    <dbReference type="NCBI Taxonomy" id="5288"/>
    <lineage>
        <taxon>Eukaryota</taxon>
        <taxon>Fungi</taxon>
        <taxon>Dikarya</taxon>
        <taxon>Basidiomycota</taxon>
        <taxon>Pucciniomycotina</taxon>
        <taxon>Microbotryomycetes</taxon>
        <taxon>Sporidiobolales</taxon>
        <taxon>Sporidiobolaceae</taxon>
        <taxon>Rhodotorula</taxon>
    </lineage>
</organism>
<dbReference type="Pfam" id="PF08325">
    <property type="entry name" value="WLM"/>
    <property type="match status" value="1"/>
</dbReference>
<evidence type="ECO:0000256" key="1">
    <source>
        <dbReference type="ARBA" id="ARBA00022723"/>
    </source>
</evidence>
<comment type="caution">
    <text evidence="6">The sequence shown here is derived from an EMBL/GenBank/DDBJ whole genome shotgun (WGS) entry which is preliminary data.</text>
</comment>
<dbReference type="GO" id="GO:0008270">
    <property type="term" value="F:zinc ion binding"/>
    <property type="evidence" value="ECO:0007669"/>
    <property type="project" value="UniProtKB-KW"/>
</dbReference>
<accession>A0A5C5FNH9</accession>
<dbReference type="PROSITE" id="PS51397">
    <property type="entry name" value="WLM"/>
    <property type="match status" value="1"/>
</dbReference>
<dbReference type="GO" id="GO:0005634">
    <property type="term" value="C:nucleus"/>
    <property type="evidence" value="ECO:0007669"/>
    <property type="project" value="TreeGrafter"/>
</dbReference>
<keyword evidence="2" id="KW-0863">Zinc-finger</keyword>
<proteinExistence type="predicted"/>
<keyword evidence="7" id="KW-1185">Reference proteome</keyword>
<dbReference type="Gene3D" id="2.30.30.380">
    <property type="entry name" value="Zn-finger domain of Sec23/24"/>
    <property type="match status" value="1"/>
</dbReference>
<evidence type="ECO:0000313" key="7">
    <source>
        <dbReference type="Proteomes" id="UP000311382"/>
    </source>
</evidence>
<feature type="compositionally biased region" description="Low complexity" evidence="4">
    <location>
        <begin position="342"/>
        <end position="361"/>
    </location>
</feature>
<dbReference type="AlphaFoldDB" id="A0A5C5FNH9"/>
<evidence type="ECO:0000313" key="6">
    <source>
        <dbReference type="EMBL" id="TNY17859.1"/>
    </source>
</evidence>
<reference evidence="6 7" key="1">
    <citation type="submission" date="2019-03" db="EMBL/GenBank/DDBJ databases">
        <title>Rhodosporidium diobovatum UCD-FST 08-225 genome sequencing, assembly, and annotation.</title>
        <authorList>
            <person name="Fakankun I.U."/>
            <person name="Fristensky B."/>
            <person name="Levin D.B."/>
        </authorList>
    </citation>
    <scope>NUCLEOTIDE SEQUENCE [LARGE SCALE GENOMIC DNA]</scope>
    <source>
        <strain evidence="6 7">UCD-FST 08-225</strain>
    </source>
</reference>
<dbReference type="InterPro" id="IPR001876">
    <property type="entry name" value="Znf_RanBP2"/>
</dbReference>
<feature type="compositionally biased region" description="Acidic residues" evidence="4">
    <location>
        <begin position="254"/>
        <end position="264"/>
    </location>
</feature>
<evidence type="ECO:0000256" key="4">
    <source>
        <dbReference type="SAM" id="MobiDB-lite"/>
    </source>
</evidence>
<name>A0A5C5FNH9_9BASI</name>
<dbReference type="InterPro" id="IPR013536">
    <property type="entry name" value="WLM_dom"/>
</dbReference>
<dbReference type="OrthoDB" id="261960at2759"/>
<feature type="region of interest" description="Disordered" evidence="4">
    <location>
        <begin position="208"/>
        <end position="361"/>
    </location>
</feature>
<gene>
    <name evidence="6" type="ORF">DMC30DRAFT_88610</name>
</gene>
<feature type="compositionally biased region" description="Basic and acidic residues" evidence="4">
    <location>
        <begin position="239"/>
        <end position="248"/>
    </location>
</feature>
<feature type="domain" description="WLM" evidence="5">
    <location>
        <begin position="5"/>
        <end position="210"/>
    </location>
</feature>
<feature type="compositionally biased region" description="Basic and acidic residues" evidence="4">
    <location>
        <begin position="275"/>
        <end position="287"/>
    </location>
</feature>
<dbReference type="InterPro" id="IPR053000">
    <property type="entry name" value="WSS1-like_metalloprotease"/>
</dbReference>